<name>A0AAN9C276_9CAEN</name>
<keyword evidence="5" id="KW-1185">Reference proteome</keyword>
<reference evidence="4 5" key="1">
    <citation type="submission" date="2024-02" db="EMBL/GenBank/DDBJ databases">
        <title>Chromosome-scale genome assembly of the rough periwinkle Littorina saxatilis.</title>
        <authorList>
            <person name="De Jode A."/>
            <person name="Faria R."/>
            <person name="Formenti G."/>
            <person name="Sims Y."/>
            <person name="Smith T.P."/>
            <person name="Tracey A."/>
            <person name="Wood J.M.D."/>
            <person name="Zagrodzka Z.B."/>
            <person name="Johannesson K."/>
            <person name="Butlin R.K."/>
            <person name="Leder E.H."/>
        </authorList>
    </citation>
    <scope>NUCLEOTIDE SEQUENCE [LARGE SCALE GENOMIC DNA]</scope>
    <source>
        <strain evidence="4">Snail1</strain>
        <tissue evidence="4">Muscle</tissue>
    </source>
</reference>
<evidence type="ECO:0000259" key="3">
    <source>
        <dbReference type="Pfam" id="PF16173"/>
    </source>
</evidence>
<dbReference type="Proteomes" id="UP001374579">
    <property type="component" value="Unassembled WGS sequence"/>
</dbReference>
<dbReference type="InterPro" id="IPR032379">
    <property type="entry name" value="DUF4874"/>
</dbReference>
<sequence length="506" mass="56307">MYITHAILVLFLALRKADGAACNSCVNSKSVPSSYAVKTYHDSSEFVENPHRGFVDQLITHSSHHSALTMSKLDGMRHDKGITMALRTFVIDTFVTSSISDDYLNKIRHDLDTLMSAGFTTALRFCYIFSQRHSHPLGDAKKDIVLHHISQLKPIFQKYKGVITSIQAGFIGAWGEWHTTEYFGSPEWNTAGHDPVTGLMPQAYRDRKDILMALLHAAPKSIQIQLRYPAQKMHMMGSTPATFQGVQRGDDNARTGHHNDCFLSSEHDVGTYHNTAVEYPYLAKDTRYTIIGGETCSVANNHRSECPTALKEMAMFHWTYLNEGFDRDVYSLWKHQGCYNDVHRRLGYRLSIAKAILPKSVHVGDDLCFHLEFTNHGFAAPVKHFNLHLILASTSGSSHHYAAQVTGVDVRDWQPGYTHTVASSVHVHAPEGHYKVLVSLSDPVLGDRADYNVLLATTGVPLYTQGLNDLGHTVTVSGQHASSSGCPGLYSWKPPAAGHYSRLFKG</sequence>
<feature type="chain" id="PRO_5042959709" description="DUF4832 domain-containing protein" evidence="1">
    <location>
        <begin position="20"/>
        <end position="506"/>
    </location>
</feature>
<feature type="domain" description="DUF4874" evidence="3">
    <location>
        <begin position="49"/>
        <end position="230"/>
    </location>
</feature>
<dbReference type="EMBL" id="JBAMIC010000001">
    <property type="protein sequence ID" value="KAK7115528.1"/>
    <property type="molecule type" value="Genomic_DNA"/>
</dbReference>
<protein>
    <recommendedName>
        <fullName evidence="6">DUF4832 domain-containing protein</fullName>
    </recommendedName>
</protein>
<proteinExistence type="predicted"/>
<evidence type="ECO:0000313" key="4">
    <source>
        <dbReference type="EMBL" id="KAK7115528.1"/>
    </source>
</evidence>
<dbReference type="Pfam" id="PF16173">
    <property type="entry name" value="DUF4874"/>
    <property type="match status" value="1"/>
</dbReference>
<feature type="domain" description="DUF4832" evidence="2">
    <location>
        <begin position="254"/>
        <end position="456"/>
    </location>
</feature>
<keyword evidence="1" id="KW-0732">Signal</keyword>
<feature type="signal peptide" evidence="1">
    <location>
        <begin position="1"/>
        <end position="19"/>
    </location>
</feature>
<evidence type="ECO:0000259" key="2">
    <source>
        <dbReference type="Pfam" id="PF16116"/>
    </source>
</evidence>
<accession>A0AAN9C276</accession>
<dbReference type="InterPro" id="IPR032267">
    <property type="entry name" value="DUF4832"/>
</dbReference>
<evidence type="ECO:0000313" key="5">
    <source>
        <dbReference type="Proteomes" id="UP001374579"/>
    </source>
</evidence>
<organism evidence="4 5">
    <name type="scientific">Littorina saxatilis</name>
    <dbReference type="NCBI Taxonomy" id="31220"/>
    <lineage>
        <taxon>Eukaryota</taxon>
        <taxon>Metazoa</taxon>
        <taxon>Spiralia</taxon>
        <taxon>Lophotrochozoa</taxon>
        <taxon>Mollusca</taxon>
        <taxon>Gastropoda</taxon>
        <taxon>Caenogastropoda</taxon>
        <taxon>Littorinimorpha</taxon>
        <taxon>Littorinoidea</taxon>
        <taxon>Littorinidae</taxon>
        <taxon>Littorina</taxon>
    </lineage>
</organism>
<comment type="caution">
    <text evidence="4">The sequence shown here is derived from an EMBL/GenBank/DDBJ whole genome shotgun (WGS) entry which is preliminary data.</text>
</comment>
<dbReference type="Pfam" id="PF16116">
    <property type="entry name" value="DUF4832"/>
    <property type="match status" value="1"/>
</dbReference>
<evidence type="ECO:0000256" key="1">
    <source>
        <dbReference type="SAM" id="SignalP"/>
    </source>
</evidence>
<evidence type="ECO:0008006" key="6">
    <source>
        <dbReference type="Google" id="ProtNLM"/>
    </source>
</evidence>
<dbReference type="AlphaFoldDB" id="A0AAN9C276"/>
<gene>
    <name evidence="4" type="ORF">V1264_001377</name>
</gene>